<sequence length="56" mass="6054">MEEKWIGSFPVSGTDPDTVSLRLDRFAPQLPPIPVQLSVSVIGVKVCANDDDKVGE</sequence>
<dbReference type="EMBL" id="UYRR01008509">
    <property type="protein sequence ID" value="VDK24348.1"/>
    <property type="molecule type" value="Genomic_DNA"/>
</dbReference>
<dbReference type="Proteomes" id="UP000267096">
    <property type="component" value="Unassembled WGS sequence"/>
</dbReference>
<dbReference type="WBParaSite" id="ASIM_0000491301-mRNA-1">
    <property type="protein sequence ID" value="ASIM_0000491301-mRNA-1"/>
    <property type="gene ID" value="ASIM_0000491301"/>
</dbReference>
<accession>A0A0M3JBD9</accession>
<proteinExistence type="predicted"/>
<dbReference type="OrthoDB" id="5870089at2759"/>
<reference evidence="3" key="1">
    <citation type="submission" date="2017-02" db="UniProtKB">
        <authorList>
            <consortium name="WormBaseParasite"/>
        </authorList>
    </citation>
    <scope>IDENTIFICATION</scope>
</reference>
<evidence type="ECO:0000313" key="1">
    <source>
        <dbReference type="EMBL" id="VDK24348.1"/>
    </source>
</evidence>
<protein>
    <submittedName>
        <fullName evidence="1 3">Uncharacterized protein</fullName>
    </submittedName>
</protein>
<evidence type="ECO:0000313" key="3">
    <source>
        <dbReference type="WBParaSite" id="ASIM_0000491301-mRNA-1"/>
    </source>
</evidence>
<organism evidence="3">
    <name type="scientific">Anisakis simplex</name>
    <name type="common">Herring worm</name>
    <dbReference type="NCBI Taxonomy" id="6269"/>
    <lineage>
        <taxon>Eukaryota</taxon>
        <taxon>Metazoa</taxon>
        <taxon>Ecdysozoa</taxon>
        <taxon>Nematoda</taxon>
        <taxon>Chromadorea</taxon>
        <taxon>Rhabditida</taxon>
        <taxon>Spirurina</taxon>
        <taxon>Ascaridomorpha</taxon>
        <taxon>Ascaridoidea</taxon>
        <taxon>Anisakidae</taxon>
        <taxon>Anisakis</taxon>
        <taxon>Anisakis simplex complex</taxon>
    </lineage>
</organism>
<reference evidence="1 2" key="2">
    <citation type="submission" date="2018-11" db="EMBL/GenBank/DDBJ databases">
        <authorList>
            <consortium name="Pathogen Informatics"/>
        </authorList>
    </citation>
    <scope>NUCLEOTIDE SEQUENCE [LARGE SCALE GENOMIC DNA]</scope>
</reference>
<evidence type="ECO:0000313" key="2">
    <source>
        <dbReference type="Proteomes" id="UP000267096"/>
    </source>
</evidence>
<dbReference type="AlphaFoldDB" id="A0A0M3JBD9"/>
<gene>
    <name evidence="1" type="ORF">ASIM_LOCUS4721</name>
</gene>
<name>A0A0M3JBD9_ANISI</name>
<keyword evidence="2" id="KW-1185">Reference proteome</keyword>